<dbReference type="EMBL" id="MVGT01004145">
    <property type="protein sequence ID" value="OVA01249.1"/>
    <property type="molecule type" value="Genomic_DNA"/>
</dbReference>
<dbReference type="InterPro" id="IPR025521">
    <property type="entry name" value="Neprosin_propep"/>
</dbReference>
<comment type="caution">
    <text evidence="3">The sequence shown here is derived from an EMBL/GenBank/DDBJ whole genome shotgun (WGS) entry which is preliminary data.</text>
</comment>
<dbReference type="InterPro" id="IPR004314">
    <property type="entry name" value="Neprosin"/>
</dbReference>
<dbReference type="InterPro" id="IPR053168">
    <property type="entry name" value="Glutamic_endopeptidase"/>
</dbReference>
<dbReference type="Proteomes" id="UP000195402">
    <property type="component" value="Unassembled WGS sequence"/>
</dbReference>
<protein>
    <recommendedName>
        <fullName evidence="2">Neprosin PEP catalytic domain-containing protein</fullName>
    </recommendedName>
</protein>
<proteinExistence type="predicted"/>
<keyword evidence="1" id="KW-0472">Membrane</keyword>
<feature type="domain" description="Neprosin PEP catalytic" evidence="2">
    <location>
        <begin position="165"/>
        <end position="423"/>
    </location>
</feature>
<dbReference type="PROSITE" id="PS52045">
    <property type="entry name" value="NEPROSIN_PEP_CD"/>
    <property type="match status" value="1"/>
</dbReference>
<dbReference type="AlphaFoldDB" id="A0A200PSP8"/>
<dbReference type="Pfam" id="PF03080">
    <property type="entry name" value="Neprosin"/>
    <property type="match status" value="1"/>
</dbReference>
<dbReference type="PANTHER" id="PTHR31589">
    <property type="entry name" value="PROTEIN, PUTATIVE (DUF239)-RELATED-RELATED"/>
    <property type="match status" value="1"/>
</dbReference>
<organism evidence="3 4">
    <name type="scientific">Macleaya cordata</name>
    <name type="common">Five-seeded plume-poppy</name>
    <name type="synonym">Bocconia cordata</name>
    <dbReference type="NCBI Taxonomy" id="56857"/>
    <lineage>
        <taxon>Eukaryota</taxon>
        <taxon>Viridiplantae</taxon>
        <taxon>Streptophyta</taxon>
        <taxon>Embryophyta</taxon>
        <taxon>Tracheophyta</taxon>
        <taxon>Spermatophyta</taxon>
        <taxon>Magnoliopsida</taxon>
        <taxon>Ranunculales</taxon>
        <taxon>Papaveraceae</taxon>
        <taxon>Papaveroideae</taxon>
        <taxon>Macleaya</taxon>
    </lineage>
</organism>
<reference evidence="3 4" key="1">
    <citation type="journal article" date="2017" name="Mol. Plant">
        <title>The Genome of Medicinal Plant Macleaya cordata Provides New Insights into Benzylisoquinoline Alkaloids Metabolism.</title>
        <authorList>
            <person name="Liu X."/>
            <person name="Liu Y."/>
            <person name="Huang P."/>
            <person name="Ma Y."/>
            <person name="Qing Z."/>
            <person name="Tang Q."/>
            <person name="Cao H."/>
            <person name="Cheng P."/>
            <person name="Zheng Y."/>
            <person name="Yuan Z."/>
            <person name="Zhou Y."/>
            <person name="Liu J."/>
            <person name="Tang Z."/>
            <person name="Zhuo Y."/>
            <person name="Zhang Y."/>
            <person name="Yu L."/>
            <person name="Huang J."/>
            <person name="Yang P."/>
            <person name="Peng Q."/>
            <person name="Zhang J."/>
            <person name="Jiang W."/>
            <person name="Zhang Z."/>
            <person name="Lin K."/>
            <person name="Ro D.K."/>
            <person name="Chen X."/>
            <person name="Xiong X."/>
            <person name="Shang Y."/>
            <person name="Huang S."/>
            <person name="Zeng J."/>
        </authorList>
    </citation>
    <scope>NUCLEOTIDE SEQUENCE [LARGE SCALE GENOMIC DNA]</scope>
    <source>
        <strain evidence="4">cv. BLH2017</strain>
        <tissue evidence="3">Root</tissue>
    </source>
</reference>
<dbReference type="InParanoid" id="A0A200PSP8"/>
<dbReference type="PANTHER" id="PTHR31589:SF232">
    <property type="entry name" value="NEPROSIN DOMAIN-CONTAINING PROTEIN"/>
    <property type="match status" value="1"/>
</dbReference>
<evidence type="ECO:0000313" key="3">
    <source>
        <dbReference type="EMBL" id="OVA01249.1"/>
    </source>
</evidence>
<dbReference type="OrthoDB" id="1858978at2759"/>
<keyword evidence="4" id="KW-1185">Reference proteome</keyword>
<dbReference type="OMA" id="EGADHVW"/>
<accession>A0A200PSP8</accession>
<evidence type="ECO:0000259" key="2">
    <source>
        <dbReference type="PROSITE" id="PS52045"/>
    </source>
</evidence>
<dbReference type="Gene3D" id="3.90.1320.10">
    <property type="entry name" value="Outer-capsid protein sigma 3, large lobe"/>
    <property type="match status" value="1"/>
</dbReference>
<sequence>MAACVGFCRNGSVMASKRVINLLILLVVTVLSLDFTYHVVVEGARSSLSVQEDLELERQLKILNKPPIKTIHTEWGDIHDCIDVHKQPAFDHPLLKNHKIQMKPSSVSKRVRDETSSAITKRHKTLNLRTPVEGCPKGTVPIRRTRKEDLIRAKSLSLKTIQSGSKANAPNEYVSIYNAGLDYSSKGETFYGATAYINVYNPNVTQDQYSSAEIALKSGPDDLYNQIKFGWTVNPQLYGGDKSTRAFIYWTSDGAHSTGCYNTLCPGFVQVHETYTPSTPFANTSTFGGTQYEAQYTVYLDREKKQWWLVYQGNINVGYWPNELFPLFTAGAEYIYWGGHVKAGGDGISPQMGSGHLPDGYYDHACYFAEMQYKTESGELLNPQEKKMDGNQQCEKFYGLKYYGFQKDKGHSFLFGGPGGKCA</sequence>
<dbReference type="Pfam" id="PF14365">
    <property type="entry name" value="Neprosin_AP"/>
    <property type="match status" value="1"/>
</dbReference>
<evidence type="ECO:0000256" key="1">
    <source>
        <dbReference type="SAM" id="Phobius"/>
    </source>
</evidence>
<gene>
    <name evidence="3" type="ORF">BVC80_1653g20</name>
</gene>
<feature type="transmembrane region" description="Helical" evidence="1">
    <location>
        <begin position="19"/>
        <end position="40"/>
    </location>
</feature>
<name>A0A200PSP8_MACCD</name>
<keyword evidence="1" id="KW-1133">Transmembrane helix</keyword>
<evidence type="ECO:0000313" key="4">
    <source>
        <dbReference type="Proteomes" id="UP000195402"/>
    </source>
</evidence>
<keyword evidence="1" id="KW-0812">Transmembrane</keyword>